<dbReference type="GO" id="GO:0046873">
    <property type="term" value="F:metal ion transmembrane transporter activity"/>
    <property type="evidence" value="ECO:0007669"/>
    <property type="project" value="InterPro"/>
</dbReference>
<reference evidence="6" key="1">
    <citation type="journal article" date="2021" name="J Fungi (Basel)">
        <title>Virulence traits and population genomics of the black yeast Aureobasidium melanogenum.</title>
        <authorList>
            <person name="Cernosa A."/>
            <person name="Sun X."/>
            <person name="Gostincar C."/>
            <person name="Fang C."/>
            <person name="Gunde-Cimerman N."/>
            <person name="Song Z."/>
        </authorList>
    </citation>
    <scope>NUCLEOTIDE SEQUENCE</scope>
    <source>
        <strain evidence="6">EXF-9911</strain>
    </source>
</reference>
<feature type="transmembrane region" description="Helical" evidence="5">
    <location>
        <begin position="403"/>
        <end position="423"/>
    </location>
</feature>
<evidence type="ECO:0000256" key="3">
    <source>
        <dbReference type="ARBA" id="ARBA00022989"/>
    </source>
</evidence>
<evidence type="ECO:0000313" key="6">
    <source>
        <dbReference type="EMBL" id="KAG9697678.1"/>
    </source>
</evidence>
<reference evidence="6" key="2">
    <citation type="submission" date="2021-08" db="EMBL/GenBank/DDBJ databases">
        <authorList>
            <person name="Gostincar C."/>
            <person name="Sun X."/>
            <person name="Song Z."/>
            <person name="Gunde-Cimerman N."/>
        </authorList>
    </citation>
    <scope>NUCLEOTIDE SEQUENCE</scope>
    <source>
        <strain evidence="6">EXF-9911</strain>
    </source>
</reference>
<dbReference type="GO" id="GO:0016020">
    <property type="term" value="C:membrane"/>
    <property type="evidence" value="ECO:0007669"/>
    <property type="project" value="UniProtKB-SubCell"/>
</dbReference>
<keyword evidence="4 5" id="KW-0472">Membrane</keyword>
<keyword evidence="2 5" id="KW-0812">Transmembrane</keyword>
<keyword evidence="3 5" id="KW-1133">Transmembrane helix</keyword>
<feature type="non-terminal residue" evidence="6">
    <location>
        <position position="475"/>
    </location>
</feature>
<comment type="caution">
    <text evidence="6">The sequence shown here is derived from an EMBL/GenBank/DDBJ whole genome shotgun (WGS) entry which is preliminary data.</text>
</comment>
<feature type="transmembrane region" description="Helical" evidence="5">
    <location>
        <begin position="435"/>
        <end position="459"/>
    </location>
</feature>
<sequence>MSIADHNTHSQDSFLSSRVDKVIKIQKARTPPRTKTLASYHTVSEHKELDLAGLSQVTNFSCSDGVVVVIENIDQFWIDKLVSDLGIDNSFFARHACNPVVTSTIWHAIFGNTVAEQKKPSEGSSDSHTYWHVDGIRKRNRYSPPSAEILFDTNHFPRILKRYDGYGWQANTRVSCYVRHDSSRPLCLLLIDGPLARSSTAPGEDQAAMTLNLPLAENRGGLVIPELYEDNTHSLNKSLKRFLSHAWHFDVIFAQGKCLSPKTFFHLLVSSLFEENLRFLDVKIKGIAFNEIRRPNILINDRLHDLRQALVSLQDQVDMTRKWLPPSVQQDLKSIQQTLEDTARSNGSEIHQFVGFPSKALPEVFERCTHLEGFLMQSFQLLVSSTSVMNAEVERERSNRNQALTQLAFLYVPLSFVTGVFGMNIKEINGSPLSVWVVIVTLILTVVCTAAIFVIIRVWKKYSDEHKDESSQGFR</sequence>
<evidence type="ECO:0000256" key="2">
    <source>
        <dbReference type="ARBA" id="ARBA00022692"/>
    </source>
</evidence>
<dbReference type="Gene3D" id="1.20.58.340">
    <property type="entry name" value="Magnesium transport protein CorA, transmembrane region"/>
    <property type="match status" value="1"/>
</dbReference>
<proteinExistence type="predicted"/>
<dbReference type="InterPro" id="IPR002523">
    <property type="entry name" value="MgTranspt_CorA/ZnTranspt_ZntB"/>
</dbReference>
<dbReference type="AlphaFoldDB" id="A0A9P8ETC0"/>
<comment type="subcellular location">
    <subcellularLocation>
        <location evidence="1">Membrane</location>
        <topology evidence="1">Multi-pass membrane protein</topology>
    </subcellularLocation>
</comment>
<dbReference type="Pfam" id="PF01544">
    <property type="entry name" value="CorA"/>
    <property type="match status" value="1"/>
</dbReference>
<gene>
    <name evidence="6" type="ORF">KCU76_g2830</name>
</gene>
<dbReference type="InterPro" id="IPR045863">
    <property type="entry name" value="CorA_TM1_TM2"/>
</dbReference>
<accession>A0A9P8ETC0</accession>
<name>A0A9P8ETC0_AURME</name>
<dbReference type="OrthoDB" id="3231000at2759"/>
<dbReference type="EMBL" id="JAHFXF010000071">
    <property type="protein sequence ID" value="KAG9697678.1"/>
    <property type="molecule type" value="Genomic_DNA"/>
</dbReference>
<dbReference type="SUPFAM" id="SSF144083">
    <property type="entry name" value="Magnesium transport protein CorA, transmembrane region"/>
    <property type="match status" value="1"/>
</dbReference>
<evidence type="ECO:0000313" key="7">
    <source>
        <dbReference type="Proteomes" id="UP000779574"/>
    </source>
</evidence>
<evidence type="ECO:0000256" key="5">
    <source>
        <dbReference type="SAM" id="Phobius"/>
    </source>
</evidence>
<dbReference type="Proteomes" id="UP000779574">
    <property type="component" value="Unassembled WGS sequence"/>
</dbReference>
<evidence type="ECO:0000256" key="4">
    <source>
        <dbReference type="ARBA" id="ARBA00023136"/>
    </source>
</evidence>
<organism evidence="6 7">
    <name type="scientific">Aureobasidium melanogenum</name>
    <name type="common">Aureobasidium pullulans var. melanogenum</name>
    <dbReference type="NCBI Taxonomy" id="46634"/>
    <lineage>
        <taxon>Eukaryota</taxon>
        <taxon>Fungi</taxon>
        <taxon>Dikarya</taxon>
        <taxon>Ascomycota</taxon>
        <taxon>Pezizomycotina</taxon>
        <taxon>Dothideomycetes</taxon>
        <taxon>Dothideomycetidae</taxon>
        <taxon>Dothideales</taxon>
        <taxon>Saccotheciaceae</taxon>
        <taxon>Aureobasidium</taxon>
    </lineage>
</organism>
<evidence type="ECO:0000256" key="1">
    <source>
        <dbReference type="ARBA" id="ARBA00004141"/>
    </source>
</evidence>
<protein>
    <submittedName>
        <fullName evidence="6">Uncharacterized protein</fullName>
    </submittedName>
</protein>